<evidence type="ECO:0000259" key="10">
    <source>
        <dbReference type="Pfam" id="PF18085"/>
    </source>
</evidence>
<evidence type="ECO:0000256" key="4">
    <source>
        <dbReference type="ARBA" id="ARBA00022777"/>
    </source>
</evidence>
<evidence type="ECO:0000259" key="9">
    <source>
        <dbReference type="Pfam" id="PF06441"/>
    </source>
</evidence>
<comment type="caution">
    <text evidence="11">The sequence shown here is derived from an EMBL/GenBank/DDBJ whole genome shotgun (WGS) entry which is preliminary data.</text>
</comment>
<dbReference type="RefSeq" id="WP_181612613.1">
    <property type="nucleotide sequence ID" value="NZ_BAABAM010000005.1"/>
</dbReference>
<dbReference type="Pfam" id="PF18085">
    <property type="entry name" value="Mak_N_cap"/>
    <property type="match status" value="1"/>
</dbReference>
<dbReference type="InterPro" id="IPR040999">
    <property type="entry name" value="Mak_N_cap"/>
</dbReference>
<proteinExistence type="inferred from homology"/>
<evidence type="ECO:0000256" key="1">
    <source>
        <dbReference type="ARBA" id="ARBA00010088"/>
    </source>
</evidence>
<dbReference type="PANTHER" id="PTHR21661:SF35">
    <property type="entry name" value="EPOXIDE HYDROLASE"/>
    <property type="match status" value="1"/>
</dbReference>
<organism evidence="11 12">
    <name type="scientific">Nonomuraea soli</name>
    <dbReference type="NCBI Taxonomy" id="1032476"/>
    <lineage>
        <taxon>Bacteria</taxon>
        <taxon>Bacillati</taxon>
        <taxon>Actinomycetota</taxon>
        <taxon>Actinomycetes</taxon>
        <taxon>Streptosporangiales</taxon>
        <taxon>Streptosporangiaceae</taxon>
        <taxon>Nonomuraea</taxon>
    </lineage>
</organism>
<evidence type="ECO:0000256" key="5">
    <source>
        <dbReference type="ARBA" id="ARBA00022797"/>
    </source>
</evidence>
<evidence type="ECO:0000313" key="12">
    <source>
        <dbReference type="Proteomes" id="UP000530928"/>
    </source>
</evidence>
<evidence type="ECO:0000256" key="8">
    <source>
        <dbReference type="SAM" id="MobiDB-lite"/>
    </source>
</evidence>
<dbReference type="GO" id="GO:0097176">
    <property type="term" value="P:epoxide metabolic process"/>
    <property type="evidence" value="ECO:0007669"/>
    <property type="project" value="TreeGrafter"/>
</dbReference>
<dbReference type="InterPro" id="IPR029058">
    <property type="entry name" value="AB_hydrolase_fold"/>
</dbReference>
<evidence type="ECO:0000256" key="2">
    <source>
        <dbReference type="ARBA" id="ARBA00022679"/>
    </source>
</evidence>
<feature type="domain" description="Maltokinase N-terminal cap" evidence="10">
    <location>
        <begin position="20"/>
        <end position="107"/>
    </location>
</feature>
<dbReference type="GO" id="GO:0004301">
    <property type="term" value="F:epoxide hydrolase activity"/>
    <property type="evidence" value="ECO:0007669"/>
    <property type="project" value="TreeGrafter"/>
</dbReference>
<keyword evidence="6" id="KW-0378">Hydrolase</keyword>
<dbReference type="EMBL" id="JACDUR010000005">
    <property type="protein sequence ID" value="MBA2893856.1"/>
    <property type="molecule type" value="Genomic_DNA"/>
</dbReference>
<keyword evidence="4" id="KW-0418">Kinase</keyword>
<dbReference type="InterPro" id="IPR010497">
    <property type="entry name" value="Epoxide_hydro_N"/>
</dbReference>
<dbReference type="GO" id="GO:0005524">
    <property type="term" value="F:ATP binding"/>
    <property type="evidence" value="ECO:0007669"/>
    <property type="project" value="UniProtKB-KW"/>
</dbReference>
<keyword evidence="3" id="KW-0547">Nucleotide-binding</keyword>
<keyword evidence="2" id="KW-0808">Transferase</keyword>
<dbReference type="AlphaFoldDB" id="A0A7W0CMD7"/>
<dbReference type="GO" id="GO:0016301">
    <property type="term" value="F:kinase activity"/>
    <property type="evidence" value="ECO:0007669"/>
    <property type="project" value="UniProtKB-KW"/>
</dbReference>
<reference evidence="11 12" key="1">
    <citation type="submission" date="2020-07" db="EMBL/GenBank/DDBJ databases">
        <title>Genomic Encyclopedia of Type Strains, Phase IV (KMG-IV): sequencing the most valuable type-strain genomes for metagenomic binning, comparative biology and taxonomic classification.</title>
        <authorList>
            <person name="Goeker M."/>
        </authorList>
    </citation>
    <scope>NUCLEOTIDE SEQUENCE [LARGE SCALE GENOMIC DNA]</scope>
    <source>
        <strain evidence="11 12">DSM 45533</strain>
    </source>
</reference>
<dbReference type="Gene3D" id="3.40.50.1820">
    <property type="entry name" value="alpha/beta hydrolase"/>
    <property type="match status" value="1"/>
</dbReference>
<dbReference type="PANTHER" id="PTHR21661">
    <property type="entry name" value="EPOXIDE HYDROLASE 1-RELATED"/>
    <property type="match status" value="1"/>
</dbReference>
<name>A0A7W0CMD7_9ACTN</name>
<evidence type="ECO:0000256" key="6">
    <source>
        <dbReference type="ARBA" id="ARBA00022801"/>
    </source>
</evidence>
<feature type="compositionally biased region" description="Low complexity" evidence="8">
    <location>
        <begin position="144"/>
        <end position="153"/>
    </location>
</feature>
<dbReference type="Pfam" id="PF06441">
    <property type="entry name" value="EHN"/>
    <property type="match status" value="1"/>
</dbReference>
<feature type="region of interest" description="Disordered" evidence="8">
    <location>
        <begin position="125"/>
        <end position="195"/>
    </location>
</feature>
<sequence>MAVVHNTTLKPTKLELLTAWLPTRPWYPGTSDEPRLTKAGGFRLDDPAGEVGIEFMVVADSSAPTPVSYLIPLTYRGAPLEGADHALIGTMEHGVLGRRWAYDGCHDPVLVEQLLALIEGRAQAQQQSVSDAPDHEVTRSYTGEALSSTASAADDAEGTSLTTPEGATIHLNRPLTPATNPPLPSKAIGQVTGAWDQPNGVRAHGVFLTVQGPDQHLTRPGEMRNETFRIASYAEDMMKPFAIDVPQADLDDLRERLARTRWPARLPGADWSRGVPVGYLRDLTAYWADGYDWRAWEAKINLFPQFTTEIDGQPIHFFHVRSTNPNALPLIITHSWPNSIAEFTGLLGPLSEDFHVVAPSLPGFGFSPFNPADERPWSIERVARTWAELMSRLGYERYGAHGNDAGALVSPQLGALFPEHVVGVHITGGLGIPTGPEDMEDLSEEERQGIAWVTEMLSGAGGSAYAPYLAARPQTLSYGWSDSPVAQLAYLVERFKEFDGWGSGAEPISRDLILTNASLYWLTDTGGSSSWTYYEGAAGMPIDQDRVPTGVSHGGPAAFRRIAEPKNRIVHWNDLHHASHMLAMAAPAPLAADISTFFRGLGRS</sequence>
<keyword evidence="12" id="KW-1185">Reference proteome</keyword>
<dbReference type="SUPFAM" id="SSF53474">
    <property type="entry name" value="alpha/beta-Hydrolases"/>
    <property type="match status" value="1"/>
</dbReference>
<evidence type="ECO:0000256" key="3">
    <source>
        <dbReference type="ARBA" id="ARBA00022741"/>
    </source>
</evidence>
<gene>
    <name evidence="11" type="ORF">HNR30_005217</name>
</gene>
<keyword evidence="5" id="KW-0058">Aromatic hydrocarbons catabolism</keyword>
<dbReference type="Proteomes" id="UP000530928">
    <property type="component" value="Unassembled WGS sequence"/>
</dbReference>
<evidence type="ECO:0000313" key="11">
    <source>
        <dbReference type="EMBL" id="MBA2893856.1"/>
    </source>
</evidence>
<evidence type="ECO:0000256" key="7">
    <source>
        <dbReference type="ARBA" id="ARBA00022840"/>
    </source>
</evidence>
<feature type="domain" description="Epoxide hydrolase N-terminal" evidence="9">
    <location>
        <begin position="238"/>
        <end position="343"/>
    </location>
</feature>
<keyword evidence="7" id="KW-0067">ATP-binding</keyword>
<accession>A0A7W0CMD7</accession>
<protein>
    <submittedName>
        <fullName evidence="11">Pimeloyl-ACP methyl ester carboxylesterase</fullName>
    </submittedName>
</protein>
<comment type="similarity">
    <text evidence="1">Belongs to the peptidase S33 family.</text>
</comment>